<dbReference type="PANTHER" id="PTHR43899:SF4">
    <property type="entry name" value="17 BETA-HYDROXYSTEROID DEHYDROGENASE TYPE 3"/>
    <property type="match status" value="1"/>
</dbReference>
<protein>
    <submittedName>
        <fullName evidence="3">Uncharacterized protein</fullName>
    </submittedName>
</protein>
<dbReference type="AlphaFoldDB" id="A0AAW1Q397"/>
<proteinExistence type="predicted"/>
<evidence type="ECO:0000313" key="3">
    <source>
        <dbReference type="EMBL" id="KAK9814819.1"/>
    </source>
</evidence>
<evidence type="ECO:0000256" key="1">
    <source>
        <dbReference type="ARBA" id="ARBA00004240"/>
    </source>
</evidence>
<reference evidence="3 4" key="1">
    <citation type="journal article" date="2024" name="Nat. Commun.">
        <title>Phylogenomics reveals the evolutionary origins of lichenization in chlorophyte algae.</title>
        <authorList>
            <person name="Puginier C."/>
            <person name="Libourel C."/>
            <person name="Otte J."/>
            <person name="Skaloud P."/>
            <person name="Haon M."/>
            <person name="Grisel S."/>
            <person name="Petersen M."/>
            <person name="Berrin J.G."/>
            <person name="Delaux P.M."/>
            <person name="Dal Grande F."/>
            <person name="Keller J."/>
        </authorList>
    </citation>
    <scope>NUCLEOTIDE SEQUENCE [LARGE SCALE GENOMIC DNA]</scope>
    <source>
        <strain evidence="3 4">SAG 2043</strain>
    </source>
</reference>
<dbReference type="InterPro" id="IPR051019">
    <property type="entry name" value="VLCFA-Steroid_DH"/>
</dbReference>
<dbReference type="Gene3D" id="3.40.50.720">
    <property type="entry name" value="NAD(P)-binding Rossmann-like Domain"/>
    <property type="match status" value="1"/>
</dbReference>
<keyword evidence="4" id="KW-1185">Reference proteome</keyword>
<dbReference type="PROSITE" id="PS00061">
    <property type="entry name" value="ADH_SHORT"/>
    <property type="match status" value="1"/>
</dbReference>
<evidence type="ECO:0000256" key="2">
    <source>
        <dbReference type="ARBA" id="ARBA00023002"/>
    </source>
</evidence>
<name>A0AAW1Q397_9CHLO</name>
<dbReference type="InterPro" id="IPR020904">
    <property type="entry name" value="Sc_DH/Rdtase_CS"/>
</dbReference>
<gene>
    <name evidence="3" type="ORF">WJX72_011995</name>
</gene>
<dbReference type="Pfam" id="PF00106">
    <property type="entry name" value="adh_short"/>
    <property type="match status" value="1"/>
</dbReference>
<dbReference type="Proteomes" id="UP001489004">
    <property type="component" value="Unassembled WGS sequence"/>
</dbReference>
<organism evidence="3 4">
    <name type="scientific">[Myrmecia] bisecta</name>
    <dbReference type="NCBI Taxonomy" id="41462"/>
    <lineage>
        <taxon>Eukaryota</taxon>
        <taxon>Viridiplantae</taxon>
        <taxon>Chlorophyta</taxon>
        <taxon>core chlorophytes</taxon>
        <taxon>Trebouxiophyceae</taxon>
        <taxon>Trebouxiales</taxon>
        <taxon>Trebouxiaceae</taxon>
        <taxon>Myrmecia</taxon>
    </lineage>
</organism>
<dbReference type="PANTHER" id="PTHR43899">
    <property type="entry name" value="RH59310P"/>
    <property type="match status" value="1"/>
</dbReference>
<keyword evidence="2" id="KW-0560">Oxidoreductase</keyword>
<comment type="caution">
    <text evidence="3">The sequence shown here is derived from an EMBL/GenBank/DDBJ whole genome shotgun (WGS) entry which is preliminary data.</text>
</comment>
<dbReference type="SUPFAM" id="SSF51735">
    <property type="entry name" value="NAD(P)-binding Rossmann-fold domains"/>
    <property type="match status" value="1"/>
</dbReference>
<comment type="subcellular location">
    <subcellularLocation>
        <location evidence="1">Endoplasmic reticulum</location>
    </subcellularLocation>
</comment>
<accession>A0AAW1Q397</accession>
<evidence type="ECO:0000313" key="4">
    <source>
        <dbReference type="Proteomes" id="UP001489004"/>
    </source>
</evidence>
<dbReference type="PRINTS" id="PR00081">
    <property type="entry name" value="GDHRDH"/>
</dbReference>
<sequence length="305" mass="33162">MIGAVCAVVVAFYFLPYLIHHSIVAYLAPVRNLKKAYNARWALVTGASSGIGKSLAKKLASQDLNVVLVALQDQLLDTTHQELTAAFPKVTFKKVGVNLGAPGYLDAIKKATADLDVTVVFCNAGYMLTGFFEDRPLEAQLANLECNAVSAVQITHHFLANMVAKKQRGCFVYTSSAAAAMPSPFTSLYAATKAFISSFGAALAVEVRHHGIDVLVFHPSPVATRFYEKAHKLDVLEFFRSQAVSPDSLPDAVFASIGRTVWRDIGLTAVAFRLVMKDVNTQASYLCHQGRVNMPEHMHYSGPPK</sequence>
<dbReference type="InterPro" id="IPR036291">
    <property type="entry name" value="NAD(P)-bd_dom_sf"/>
</dbReference>
<dbReference type="EMBL" id="JALJOR010000007">
    <property type="protein sequence ID" value="KAK9814819.1"/>
    <property type="molecule type" value="Genomic_DNA"/>
</dbReference>
<dbReference type="GO" id="GO:0005783">
    <property type="term" value="C:endoplasmic reticulum"/>
    <property type="evidence" value="ECO:0007669"/>
    <property type="project" value="UniProtKB-SubCell"/>
</dbReference>
<dbReference type="GO" id="GO:0016491">
    <property type="term" value="F:oxidoreductase activity"/>
    <property type="evidence" value="ECO:0007669"/>
    <property type="project" value="UniProtKB-KW"/>
</dbReference>
<dbReference type="PIRSF" id="PIRSF000126">
    <property type="entry name" value="11-beta-HSD1"/>
    <property type="match status" value="1"/>
</dbReference>
<dbReference type="InterPro" id="IPR002347">
    <property type="entry name" value="SDR_fam"/>
</dbReference>